<dbReference type="EMBL" id="AMYD01000280">
    <property type="protein sequence ID" value="EQB58508.1"/>
    <property type="molecule type" value="Genomic_DNA"/>
</dbReference>
<accession>T0L0W9</accession>
<proteinExistence type="predicted"/>
<feature type="region of interest" description="Disordered" evidence="1">
    <location>
        <begin position="1"/>
        <end position="38"/>
    </location>
</feature>
<comment type="caution">
    <text evidence="2">The sequence shown here is derived from an EMBL/GenBank/DDBJ whole genome shotgun (WGS) entry which is preliminary data.</text>
</comment>
<evidence type="ECO:0000313" key="3">
    <source>
        <dbReference type="Proteomes" id="UP000015530"/>
    </source>
</evidence>
<dbReference type="Proteomes" id="UP000015530">
    <property type="component" value="Unassembled WGS sequence"/>
</dbReference>
<gene>
    <name evidence="2" type="ORF">CGLO_01239</name>
</gene>
<protein>
    <submittedName>
        <fullName evidence="2">Uncharacterized protein</fullName>
    </submittedName>
</protein>
<organism evidence="2 3">
    <name type="scientific">Colletotrichum gloeosporioides (strain Cg-14)</name>
    <name type="common">Anthracnose fungus</name>
    <name type="synonym">Glomerella cingulata</name>
    <dbReference type="NCBI Taxonomy" id="1237896"/>
    <lineage>
        <taxon>Eukaryota</taxon>
        <taxon>Fungi</taxon>
        <taxon>Dikarya</taxon>
        <taxon>Ascomycota</taxon>
        <taxon>Pezizomycotina</taxon>
        <taxon>Sordariomycetes</taxon>
        <taxon>Hypocreomycetidae</taxon>
        <taxon>Glomerellales</taxon>
        <taxon>Glomerellaceae</taxon>
        <taxon>Colletotrichum</taxon>
        <taxon>Colletotrichum gloeosporioides species complex</taxon>
    </lineage>
</organism>
<sequence>MSLTLHLPKPQNGQQMASKKPLEEAASNGAVPSTLQPESDSFTTCLWIGEHEVGTGSTGQRTEQSIKRGASIRAWVSHDVTTAMDQVLGAIYDGTDNGISALCRNTTSLQVPHYEYSLGWRWTPVST</sequence>
<dbReference type="AlphaFoldDB" id="T0L0W9"/>
<evidence type="ECO:0000256" key="1">
    <source>
        <dbReference type="SAM" id="MobiDB-lite"/>
    </source>
</evidence>
<dbReference type="HOGENOM" id="CLU_1970376_0_0_1"/>
<name>T0L0W9_COLGC</name>
<reference evidence="3" key="1">
    <citation type="journal article" date="2013" name="Mol. Plant Microbe Interact.">
        <title>Global aspects of pacC regulation of pathogenicity genes in Colletotrichum gloeosporioides as revealed by transcriptome analysis.</title>
        <authorList>
            <person name="Alkan N."/>
            <person name="Meng X."/>
            <person name="Friedlander G."/>
            <person name="Reuveni E."/>
            <person name="Sukno S."/>
            <person name="Sherman A."/>
            <person name="Thon M."/>
            <person name="Fluhr R."/>
            <person name="Prusky D."/>
        </authorList>
    </citation>
    <scope>NUCLEOTIDE SEQUENCE [LARGE SCALE GENOMIC DNA]</scope>
    <source>
        <strain evidence="3">Cg-14</strain>
    </source>
</reference>
<evidence type="ECO:0000313" key="2">
    <source>
        <dbReference type="EMBL" id="EQB58508.1"/>
    </source>
</evidence>